<keyword evidence="7" id="KW-1133">Transmembrane helix</keyword>
<dbReference type="Proteomes" id="UP001156641">
    <property type="component" value="Unassembled WGS sequence"/>
</dbReference>
<keyword evidence="6 7" id="KW-0472">Membrane</keyword>
<protein>
    <submittedName>
        <fullName evidence="12">Transport system membrane protein</fullName>
    </submittedName>
</protein>
<keyword evidence="5" id="KW-0997">Cell inner membrane</keyword>
<feature type="domain" description="Multidrug resistance protein MdtA-like C-terminal permuted SH3" evidence="11">
    <location>
        <begin position="306"/>
        <end position="366"/>
    </location>
</feature>
<evidence type="ECO:0000259" key="11">
    <source>
        <dbReference type="Pfam" id="PF25967"/>
    </source>
</evidence>
<sequence>MVDPVAVPKRGKKRWIFGGLALLLIGFIWYRHSGTGPGAHKPAPQAVGVAKAVSGPMPVVLDELGTVTPTATVTILPQLSGYLTQVAFTEGESVTQGQFLAEIDPRPYQIQLEQYQAALAKDTAALGQAKSDLARYQILARQDSISAQQVADQTFLVAQDTAATKSDQANIDQARLNLAYCHITSPVAGKVGLRLVDPGNYVTPGSSTGIAVVTTMSPTTVIFSVAQADLAPVLVRLGQGATLPATAYASDDTTRLEDGTLSAVDNQVDTATGMVKLRAKFANADGALFPNEFVNIHLLVNTLQSATLVPSQAVQTGAPGTYVYVLNADNTVRVQPVTTGPTDGTNTVITKGITPGDVVVTDGVDRLSDGAKVSVAAPAATP</sequence>
<dbReference type="Pfam" id="PF25944">
    <property type="entry name" value="Beta-barrel_RND"/>
    <property type="match status" value="1"/>
</dbReference>
<evidence type="ECO:0000256" key="7">
    <source>
        <dbReference type="SAM" id="Phobius"/>
    </source>
</evidence>
<evidence type="ECO:0000313" key="13">
    <source>
        <dbReference type="Proteomes" id="UP001156641"/>
    </source>
</evidence>
<dbReference type="Pfam" id="PF25967">
    <property type="entry name" value="RND-MFP_C"/>
    <property type="match status" value="1"/>
</dbReference>
<dbReference type="Gene3D" id="2.40.30.170">
    <property type="match status" value="1"/>
</dbReference>
<organism evidence="12 13">
    <name type="scientific">Acidocella aquatica</name>
    <dbReference type="NCBI Taxonomy" id="1922313"/>
    <lineage>
        <taxon>Bacteria</taxon>
        <taxon>Pseudomonadati</taxon>
        <taxon>Pseudomonadota</taxon>
        <taxon>Alphaproteobacteria</taxon>
        <taxon>Acetobacterales</taxon>
        <taxon>Acidocellaceae</taxon>
        <taxon>Acidocella</taxon>
    </lineage>
</organism>
<keyword evidence="4" id="KW-1003">Cell membrane</keyword>
<proteinExistence type="inferred from homology"/>
<dbReference type="PANTHER" id="PTHR30469:SF12">
    <property type="entry name" value="MULTIDRUG RESISTANCE PROTEIN MDTA"/>
    <property type="match status" value="1"/>
</dbReference>
<dbReference type="Pfam" id="PF25917">
    <property type="entry name" value="BSH_RND"/>
    <property type="match status" value="1"/>
</dbReference>
<dbReference type="Gene3D" id="2.40.420.20">
    <property type="match status" value="1"/>
</dbReference>
<feature type="transmembrane region" description="Helical" evidence="7">
    <location>
        <begin position="15"/>
        <end position="32"/>
    </location>
</feature>
<feature type="domain" description="Multidrug resistance protein MdtA-like alpha-helical hairpin" evidence="8">
    <location>
        <begin position="111"/>
        <end position="180"/>
    </location>
</feature>
<dbReference type="InterPro" id="IPR058626">
    <property type="entry name" value="MdtA-like_b-barrel"/>
</dbReference>
<accession>A0ABQ6A816</accession>
<comment type="subcellular location">
    <subcellularLocation>
        <location evidence="1">Cell membrane</location>
    </subcellularLocation>
</comment>
<comment type="similarity">
    <text evidence="2">Belongs to the membrane fusion protein (MFP) (TC 8.A.1) family.</text>
</comment>
<dbReference type="Pfam" id="PF25876">
    <property type="entry name" value="HH_MFP_RND"/>
    <property type="match status" value="1"/>
</dbReference>
<evidence type="ECO:0000256" key="1">
    <source>
        <dbReference type="ARBA" id="ARBA00004236"/>
    </source>
</evidence>
<evidence type="ECO:0000256" key="6">
    <source>
        <dbReference type="ARBA" id="ARBA00023136"/>
    </source>
</evidence>
<dbReference type="InterPro" id="IPR058625">
    <property type="entry name" value="MdtA-like_BSH"/>
</dbReference>
<keyword evidence="3" id="KW-0813">Transport</keyword>
<evidence type="ECO:0000256" key="5">
    <source>
        <dbReference type="ARBA" id="ARBA00022519"/>
    </source>
</evidence>
<keyword evidence="7" id="KW-0812">Transmembrane</keyword>
<comment type="caution">
    <text evidence="12">The sequence shown here is derived from an EMBL/GenBank/DDBJ whole genome shotgun (WGS) entry which is preliminary data.</text>
</comment>
<dbReference type="Gene3D" id="1.10.287.470">
    <property type="entry name" value="Helix hairpin bin"/>
    <property type="match status" value="1"/>
</dbReference>
<evidence type="ECO:0000256" key="3">
    <source>
        <dbReference type="ARBA" id="ARBA00022448"/>
    </source>
</evidence>
<dbReference type="EMBL" id="BSOS01000065">
    <property type="protein sequence ID" value="GLR67422.1"/>
    <property type="molecule type" value="Genomic_DNA"/>
</dbReference>
<dbReference type="SUPFAM" id="SSF111369">
    <property type="entry name" value="HlyD-like secretion proteins"/>
    <property type="match status" value="1"/>
</dbReference>
<dbReference type="InterPro" id="IPR058627">
    <property type="entry name" value="MdtA-like_C"/>
</dbReference>
<evidence type="ECO:0000256" key="4">
    <source>
        <dbReference type="ARBA" id="ARBA00022475"/>
    </source>
</evidence>
<reference evidence="13" key="1">
    <citation type="journal article" date="2019" name="Int. J. Syst. Evol. Microbiol.">
        <title>The Global Catalogue of Microorganisms (GCM) 10K type strain sequencing project: providing services to taxonomists for standard genome sequencing and annotation.</title>
        <authorList>
            <consortium name="The Broad Institute Genomics Platform"/>
            <consortium name="The Broad Institute Genome Sequencing Center for Infectious Disease"/>
            <person name="Wu L."/>
            <person name="Ma J."/>
        </authorList>
    </citation>
    <scope>NUCLEOTIDE SEQUENCE [LARGE SCALE GENOMIC DNA]</scope>
    <source>
        <strain evidence="13">NBRC 112502</strain>
    </source>
</reference>
<evidence type="ECO:0000259" key="8">
    <source>
        <dbReference type="Pfam" id="PF25876"/>
    </source>
</evidence>
<dbReference type="InterPro" id="IPR006143">
    <property type="entry name" value="RND_pump_MFP"/>
</dbReference>
<feature type="domain" description="Multidrug resistance protein MdtA-like barrel-sandwich hybrid" evidence="9">
    <location>
        <begin position="72"/>
        <end position="214"/>
    </location>
</feature>
<dbReference type="Gene3D" id="2.40.50.100">
    <property type="match status" value="1"/>
</dbReference>
<dbReference type="PANTHER" id="PTHR30469">
    <property type="entry name" value="MULTIDRUG RESISTANCE PROTEIN MDTA"/>
    <property type="match status" value="1"/>
</dbReference>
<dbReference type="RefSeq" id="WP_284258150.1">
    <property type="nucleotide sequence ID" value="NZ_BSOS01000065.1"/>
</dbReference>
<name>A0ABQ6A816_9PROT</name>
<keyword evidence="13" id="KW-1185">Reference proteome</keyword>
<feature type="domain" description="Multidrug resistance protein MdtA-like beta-barrel" evidence="10">
    <location>
        <begin position="218"/>
        <end position="301"/>
    </location>
</feature>
<evidence type="ECO:0000256" key="2">
    <source>
        <dbReference type="ARBA" id="ARBA00009477"/>
    </source>
</evidence>
<dbReference type="NCBIfam" id="TIGR01730">
    <property type="entry name" value="RND_mfp"/>
    <property type="match status" value="1"/>
</dbReference>
<dbReference type="InterPro" id="IPR058624">
    <property type="entry name" value="MdtA-like_HH"/>
</dbReference>
<gene>
    <name evidence="12" type="ORF">GCM10010909_21030</name>
</gene>
<evidence type="ECO:0000259" key="10">
    <source>
        <dbReference type="Pfam" id="PF25944"/>
    </source>
</evidence>
<evidence type="ECO:0000259" key="9">
    <source>
        <dbReference type="Pfam" id="PF25917"/>
    </source>
</evidence>
<evidence type="ECO:0000313" key="12">
    <source>
        <dbReference type="EMBL" id="GLR67422.1"/>
    </source>
</evidence>